<dbReference type="GO" id="GO:0070041">
    <property type="term" value="F:rRNA (uridine-C5-)-methyltransferase activity"/>
    <property type="evidence" value="ECO:0007669"/>
    <property type="project" value="TreeGrafter"/>
</dbReference>
<evidence type="ECO:0000313" key="8">
    <source>
        <dbReference type="Proteomes" id="UP000032737"/>
    </source>
</evidence>
<name>U4KR72_9MOLU</name>
<feature type="binding site" evidence="4">
    <location>
        <position position="381"/>
    </location>
    <ligand>
        <name>S-adenosyl-L-methionine</name>
        <dbReference type="ChEBI" id="CHEBI:59789"/>
    </ligand>
</feature>
<protein>
    <submittedName>
        <fullName evidence="7">23S rRNA (Uracil-5-)-methyltransferase</fullName>
    </submittedName>
</protein>
<feature type="active site" evidence="5">
    <location>
        <position position="408"/>
    </location>
</feature>
<dbReference type="PROSITE" id="PS50926">
    <property type="entry name" value="TRAM"/>
    <property type="match status" value="1"/>
</dbReference>
<evidence type="ECO:0000256" key="5">
    <source>
        <dbReference type="PROSITE-ProRule" id="PRU10015"/>
    </source>
</evidence>
<dbReference type="InterPro" id="IPR030391">
    <property type="entry name" value="MeTrfase_TrmA_CS"/>
</dbReference>
<proteinExistence type="inferred from homology"/>
<evidence type="ECO:0000259" key="6">
    <source>
        <dbReference type="PROSITE" id="PS50926"/>
    </source>
</evidence>
<feature type="binding site" evidence="4">
    <location>
        <position position="285"/>
    </location>
    <ligand>
        <name>S-adenosyl-L-methionine</name>
        <dbReference type="ChEBI" id="CHEBI:59789"/>
    </ligand>
</feature>
<dbReference type="NCBIfam" id="TIGR00479">
    <property type="entry name" value="rumA"/>
    <property type="match status" value="1"/>
</dbReference>
<sequence>MENRLNTGSQIELEIKKLGINGEGIGYYEKKAVFVDYALPGELAYVEITDDFKTYYKAKLIKTIKESKSRITPFCPIYFECGGCQTQHMAYEDTLLHKRDLILQAIKRYVKVPFNTKKVDKAIGMDNPSHYRNKASLPVQYKDGKNVIGMYQAGTNHLVDFKDCPVQDNDINKFFNLILNQMEKRKMNAFNRGGNIRFIVIRKTKLTNEIQISFIVNESSEDVIELGKYMKEKFVEVSSVYEVINKDVKSREFFTNDKTLIAGNETVTEEMNGITFKLKPDAFFQLNTTQADKLYQLIVEKGEFTKNDIVVDAYSGIAPIALYVAPHVKKVYAIEALKASHESAIETIKENNQENIIPMLGDVKEVLNKNRNIKPDVIVFDPPRTGLGRAVTDFLLKHKPKKIVYASCNPSTLAKDLDELLKAYEVKSITPLDMFPYTSHVESVTLLTLKTA</sequence>
<dbReference type="CDD" id="cd02440">
    <property type="entry name" value="AdoMet_MTases"/>
    <property type="match status" value="1"/>
</dbReference>
<feature type="binding site" evidence="4">
    <location>
        <position position="314"/>
    </location>
    <ligand>
        <name>S-adenosyl-L-methionine</name>
        <dbReference type="ChEBI" id="CHEBI:59789"/>
    </ligand>
</feature>
<keyword evidence="8" id="KW-1185">Reference proteome</keyword>
<dbReference type="PANTHER" id="PTHR11061:SF45">
    <property type="match status" value="1"/>
</dbReference>
<feature type="domain" description="TRAM" evidence="6">
    <location>
        <begin position="4"/>
        <end position="62"/>
    </location>
</feature>
<dbReference type="FunFam" id="2.40.50.140:FF:000097">
    <property type="entry name" value="23S rRNA (uracil(1939)-C(5))-methyltransferase RlmD"/>
    <property type="match status" value="1"/>
</dbReference>
<dbReference type="SUPFAM" id="SSF50249">
    <property type="entry name" value="Nucleic acid-binding proteins"/>
    <property type="match status" value="1"/>
</dbReference>
<dbReference type="GO" id="GO:0070475">
    <property type="term" value="P:rRNA base methylation"/>
    <property type="evidence" value="ECO:0007669"/>
    <property type="project" value="TreeGrafter"/>
</dbReference>
<dbReference type="InterPro" id="IPR012340">
    <property type="entry name" value="NA-bd_OB-fold"/>
</dbReference>
<gene>
    <name evidence="7" type="primary">rumA</name>
    <name evidence="7" type="ORF">BN85304720</name>
</gene>
<dbReference type="Gene3D" id="2.40.50.140">
    <property type="entry name" value="Nucleic acid-binding proteins"/>
    <property type="match status" value="1"/>
</dbReference>
<dbReference type="STRING" id="61635.BN85304720"/>
<dbReference type="PROSITE" id="PS01230">
    <property type="entry name" value="TRMA_1"/>
    <property type="match status" value="1"/>
</dbReference>
<feature type="binding site" evidence="4">
    <location>
        <position position="335"/>
    </location>
    <ligand>
        <name>S-adenosyl-L-methionine</name>
        <dbReference type="ChEBI" id="CHEBI:59789"/>
    </ligand>
</feature>
<evidence type="ECO:0000313" key="7">
    <source>
        <dbReference type="EMBL" id="CCV65493.1"/>
    </source>
</evidence>
<evidence type="ECO:0000256" key="1">
    <source>
        <dbReference type="ARBA" id="ARBA00022603"/>
    </source>
</evidence>
<dbReference type="OrthoDB" id="9804590at2"/>
<feature type="active site" description="Nucleophile" evidence="4">
    <location>
        <position position="408"/>
    </location>
</feature>
<dbReference type="PANTHER" id="PTHR11061">
    <property type="entry name" value="RNA M5U METHYLTRANSFERASE"/>
    <property type="match status" value="1"/>
</dbReference>
<dbReference type="Pfam" id="PF05958">
    <property type="entry name" value="tRNA_U5-meth_tr"/>
    <property type="match status" value="1"/>
</dbReference>
<evidence type="ECO:0000256" key="2">
    <source>
        <dbReference type="ARBA" id="ARBA00022679"/>
    </source>
</evidence>
<dbReference type="Gene3D" id="2.40.50.1070">
    <property type="match status" value="1"/>
</dbReference>
<dbReference type="AlphaFoldDB" id="U4KR72"/>
<dbReference type="PROSITE" id="PS01231">
    <property type="entry name" value="TRMA_2"/>
    <property type="match status" value="1"/>
</dbReference>
<keyword evidence="3 4" id="KW-0949">S-adenosyl-L-methionine</keyword>
<dbReference type="InterPro" id="IPR029063">
    <property type="entry name" value="SAM-dependent_MTases_sf"/>
</dbReference>
<evidence type="ECO:0000256" key="3">
    <source>
        <dbReference type="ARBA" id="ARBA00022691"/>
    </source>
</evidence>
<dbReference type="Pfam" id="PF01938">
    <property type="entry name" value="TRAM"/>
    <property type="match status" value="1"/>
</dbReference>
<dbReference type="HOGENOM" id="CLU_014689_7_1_14"/>
<dbReference type="InterPro" id="IPR030390">
    <property type="entry name" value="MeTrfase_TrmA_AS"/>
</dbReference>
<dbReference type="SUPFAM" id="SSF53335">
    <property type="entry name" value="S-adenosyl-L-methionine-dependent methyltransferases"/>
    <property type="match status" value="1"/>
</dbReference>
<dbReference type="InterPro" id="IPR010280">
    <property type="entry name" value="U5_MeTrfase_fam"/>
</dbReference>
<keyword evidence="1 4" id="KW-0489">Methyltransferase</keyword>
<dbReference type="KEGG" id="abra:BN85304720"/>
<organism evidence="7 8">
    <name type="scientific">Acholeplasma brassicae</name>
    <dbReference type="NCBI Taxonomy" id="61635"/>
    <lineage>
        <taxon>Bacteria</taxon>
        <taxon>Bacillati</taxon>
        <taxon>Mycoplasmatota</taxon>
        <taxon>Mollicutes</taxon>
        <taxon>Acholeplasmatales</taxon>
        <taxon>Acholeplasmataceae</taxon>
        <taxon>Acholeplasma</taxon>
    </lineage>
</organism>
<dbReference type="Proteomes" id="UP000032737">
    <property type="component" value="Chromosome"/>
</dbReference>
<reference evidence="7 8" key="1">
    <citation type="journal article" date="2013" name="J. Mol. Microbiol. Biotechnol.">
        <title>Analysis of the Complete Genomes of Acholeplasma brassicae , A. palmae and A. laidlawii and Their Comparison to the Obligate Parasites from ' Candidatus Phytoplasma'.</title>
        <authorList>
            <person name="Kube M."/>
            <person name="Siewert C."/>
            <person name="Migdoll A.M."/>
            <person name="Duduk B."/>
            <person name="Holz S."/>
            <person name="Rabus R."/>
            <person name="Seemuller E."/>
            <person name="Mitrovic J."/>
            <person name="Muller I."/>
            <person name="Buttner C."/>
            <person name="Reinhardt R."/>
        </authorList>
    </citation>
    <scope>NUCLEOTIDE SEQUENCE [LARGE SCALE GENOMIC DNA]</scope>
    <source>
        <strain evidence="8">0502</strain>
    </source>
</reference>
<evidence type="ECO:0000256" key="4">
    <source>
        <dbReference type="PROSITE-ProRule" id="PRU01024"/>
    </source>
</evidence>
<accession>U4KR72</accession>
<comment type="similarity">
    <text evidence="4">Belongs to the class I-like SAM-binding methyltransferase superfamily. RNA M5U methyltransferase family.</text>
</comment>
<dbReference type="PROSITE" id="PS51687">
    <property type="entry name" value="SAM_MT_RNA_M5U"/>
    <property type="match status" value="1"/>
</dbReference>
<keyword evidence="2 4" id="KW-0808">Transferase</keyword>
<dbReference type="RefSeq" id="WP_030004352.1">
    <property type="nucleotide sequence ID" value="NC_022549.1"/>
</dbReference>
<dbReference type="Gene3D" id="3.40.50.150">
    <property type="entry name" value="Vaccinia Virus protein VP39"/>
    <property type="match status" value="1"/>
</dbReference>
<dbReference type="EMBL" id="FO681348">
    <property type="protein sequence ID" value="CCV65493.1"/>
    <property type="molecule type" value="Genomic_DNA"/>
</dbReference>
<dbReference type="InterPro" id="IPR002792">
    <property type="entry name" value="TRAM_dom"/>
</dbReference>